<keyword evidence="1" id="KW-0378">Hydrolase</keyword>
<comment type="cofactor">
    <cofactor evidence="1">
        <name>Mn(2+)</name>
        <dbReference type="ChEBI" id="CHEBI:29035"/>
    </cofactor>
</comment>
<dbReference type="GO" id="GO:0046872">
    <property type="term" value="F:metal ion binding"/>
    <property type="evidence" value="ECO:0007669"/>
    <property type="project" value="UniProtKB-UniRule"/>
</dbReference>
<keyword evidence="1" id="KW-0464">Manganese</keyword>
<evidence type="ECO:0000256" key="1">
    <source>
        <dbReference type="RuleBase" id="RU366020"/>
    </source>
</evidence>
<evidence type="ECO:0000259" key="2">
    <source>
        <dbReference type="SMART" id="SM00332"/>
    </source>
</evidence>
<dbReference type="Pfam" id="PF13672">
    <property type="entry name" value="PP2C_2"/>
    <property type="match status" value="1"/>
</dbReference>
<protein>
    <recommendedName>
        <fullName evidence="1">Protein phosphatase</fullName>
        <ecNumber evidence="1">3.1.3.16</ecNumber>
    </recommendedName>
</protein>
<dbReference type="PANTHER" id="PTHR12320">
    <property type="entry name" value="PROTEIN PHOSPHATASE 2C"/>
    <property type="match status" value="1"/>
</dbReference>
<keyword evidence="4" id="KW-1185">Reference proteome</keyword>
<dbReference type="Gene3D" id="3.60.40.10">
    <property type="entry name" value="PPM-type phosphatase domain"/>
    <property type="match status" value="1"/>
</dbReference>
<evidence type="ECO:0000313" key="3">
    <source>
        <dbReference type="EMBL" id="KAF4033393.1"/>
    </source>
</evidence>
<name>A0A833W881_PHYIN</name>
<keyword evidence="1" id="KW-0460">Magnesium</keyword>
<proteinExistence type="inferred from homology"/>
<evidence type="ECO:0000313" key="4">
    <source>
        <dbReference type="Proteomes" id="UP000602510"/>
    </source>
</evidence>
<dbReference type="EC" id="3.1.3.16" evidence="1"/>
<dbReference type="GO" id="GO:0004722">
    <property type="term" value="F:protein serine/threonine phosphatase activity"/>
    <property type="evidence" value="ECO:0007669"/>
    <property type="project" value="UniProtKB-EC"/>
</dbReference>
<dbReference type="InterPro" id="IPR039123">
    <property type="entry name" value="PPTC7"/>
</dbReference>
<dbReference type="InterPro" id="IPR036457">
    <property type="entry name" value="PPM-type-like_dom_sf"/>
</dbReference>
<accession>A0A833W881</accession>
<organism evidence="3 4">
    <name type="scientific">Phytophthora infestans</name>
    <name type="common">Potato late blight agent</name>
    <name type="synonym">Botrytis infestans</name>
    <dbReference type="NCBI Taxonomy" id="4787"/>
    <lineage>
        <taxon>Eukaryota</taxon>
        <taxon>Sar</taxon>
        <taxon>Stramenopiles</taxon>
        <taxon>Oomycota</taxon>
        <taxon>Peronosporomycetes</taxon>
        <taxon>Peronosporales</taxon>
        <taxon>Peronosporaceae</taxon>
        <taxon>Phytophthora</taxon>
    </lineage>
</organism>
<dbReference type="EMBL" id="WSZM01000423">
    <property type="protein sequence ID" value="KAF4033393.1"/>
    <property type="molecule type" value="Genomic_DNA"/>
</dbReference>
<comment type="cofactor">
    <cofactor evidence="1">
        <name>Mg(2+)</name>
        <dbReference type="ChEBI" id="CHEBI:18420"/>
    </cofactor>
</comment>
<dbReference type="InterPro" id="IPR001932">
    <property type="entry name" value="PPM-type_phosphatase-like_dom"/>
</dbReference>
<dbReference type="Proteomes" id="UP000602510">
    <property type="component" value="Unassembled WGS sequence"/>
</dbReference>
<feature type="domain" description="PPM-type phosphatase" evidence="2">
    <location>
        <begin position="61"/>
        <end position="379"/>
    </location>
</feature>
<gene>
    <name evidence="3" type="ORF">GN244_ATG14728</name>
</gene>
<keyword evidence="1" id="KW-0904">Protein phosphatase</keyword>
<comment type="catalytic activity">
    <reaction evidence="1">
        <text>O-phospho-L-seryl-[protein] + H2O = L-seryl-[protein] + phosphate</text>
        <dbReference type="Rhea" id="RHEA:20629"/>
        <dbReference type="Rhea" id="RHEA-COMP:9863"/>
        <dbReference type="Rhea" id="RHEA-COMP:11604"/>
        <dbReference type="ChEBI" id="CHEBI:15377"/>
        <dbReference type="ChEBI" id="CHEBI:29999"/>
        <dbReference type="ChEBI" id="CHEBI:43474"/>
        <dbReference type="ChEBI" id="CHEBI:83421"/>
        <dbReference type="EC" id="3.1.3.16"/>
    </reaction>
</comment>
<keyword evidence="1" id="KW-0479">Metal-binding</keyword>
<dbReference type="SMART" id="SM00332">
    <property type="entry name" value="PP2Cc"/>
    <property type="match status" value="1"/>
</dbReference>
<dbReference type="PANTHER" id="PTHR12320:SF1">
    <property type="entry name" value="PROTEIN PHOSPHATASE PTC7 HOMOLOG"/>
    <property type="match status" value="1"/>
</dbReference>
<comment type="caution">
    <text evidence="3">The sequence shown here is derived from an EMBL/GenBank/DDBJ whole genome shotgun (WGS) entry which is preliminary data.</text>
</comment>
<comment type="similarity">
    <text evidence="1">Belongs to the PP2C family.</text>
</comment>
<sequence>MGSAEPGSRPHARSTPRDLAVLTSSLVVAPLPVHLVGRPPAAMNAAHYLLDRMRTCKALQEIGDNKKARGCFSSVGSATHSFHGDDAVGFGPGYMVVADGVSGTMKASGVLARILVAETLSALSKLRKRSREEPPCAEDFNDSIQAAIKSARKMAKRKGRLDSTISAVFFDETTRQMFVYTIGDCKCVVFRGAQLVFESDSIIYDFNVPAVVSSNQSINYAAEVEIQTFEYETGDVCLLFSDGVHDNLYVDDIAACVASATSSPSSRSKGGAAEDIARRTVLRAKDTFTCTTEYIPFAVSAAGFCREALAELEANKTVDFDEFERFRQKCEGIPSLEIERAAFTKERRVRQLAFYSASNLLAFAHKKQGKRDDISVCAAILA</sequence>
<reference evidence="3" key="1">
    <citation type="submission" date="2020-04" db="EMBL/GenBank/DDBJ databases">
        <title>Hybrid Assembly of Korean Phytophthora infestans isolates.</title>
        <authorList>
            <person name="Prokchorchik M."/>
            <person name="Lee Y."/>
            <person name="Seo J."/>
            <person name="Cho J.-H."/>
            <person name="Park Y.-E."/>
            <person name="Jang D.-C."/>
            <person name="Im J.-S."/>
            <person name="Choi J.-G."/>
            <person name="Park H.-J."/>
            <person name="Lee G.-B."/>
            <person name="Lee Y.-G."/>
            <person name="Hong S.-Y."/>
            <person name="Cho K."/>
            <person name="Sohn K.H."/>
        </authorList>
    </citation>
    <scope>NUCLEOTIDE SEQUENCE</scope>
    <source>
        <strain evidence="3">KR_1_A1</strain>
    </source>
</reference>
<dbReference type="SUPFAM" id="SSF81606">
    <property type="entry name" value="PP2C-like"/>
    <property type="match status" value="1"/>
</dbReference>
<dbReference type="AlphaFoldDB" id="A0A833W881"/>
<comment type="catalytic activity">
    <reaction evidence="1">
        <text>O-phospho-L-threonyl-[protein] + H2O = L-threonyl-[protein] + phosphate</text>
        <dbReference type="Rhea" id="RHEA:47004"/>
        <dbReference type="Rhea" id="RHEA-COMP:11060"/>
        <dbReference type="Rhea" id="RHEA-COMP:11605"/>
        <dbReference type="ChEBI" id="CHEBI:15377"/>
        <dbReference type="ChEBI" id="CHEBI:30013"/>
        <dbReference type="ChEBI" id="CHEBI:43474"/>
        <dbReference type="ChEBI" id="CHEBI:61977"/>
        <dbReference type="EC" id="3.1.3.16"/>
    </reaction>
</comment>